<keyword evidence="1" id="KW-0472">Membrane</keyword>
<feature type="transmembrane region" description="Helical" evidence="1">
    <location>
        <begin position="12"/>
        <end position="33"/>
    </location>
</feature>
<dbReference type="EMBL" id="BK013392">
    <property type="protein sequence ID" value="DAD49964.1"/>
    <property type="molecule type" value="Genomic_RNA"/>
</dbReference>
<organism evidence="2 3">
    <name type="scientific">ssRNA phage Esthiorhiza.2_46</name>
    <dbReference type="NCBI Taxonomy" id="2786065"/>
    <lineage>
        <taxon>Viruses</taxon>
        <taxon>Riboviria</taxon>
        <taxon>Orthornavirae</taxon>
        <taxon>Lenarviricota</taxon>
        <taxon>Leviviricetes</taxon>
        <taxon>Norzivirales</taxon>
        <taxon>Atkinsviridae</taxon>
        <taxon>Hysdruvirus</taxon>
        <taxon>Hysdruvirus geovivens</taxon>
    </lineage>
</organism>
<accession>A0A8S5KXT2</accession>
<sequence length="43" mass="4576">MISWLTRNKSWVLAITAGLASAPFLPGWAHWLLNAGSAILGSP</sequence>
<evidence type="ECO:0000256" key="1">
    <source>
        <dbReference type="SAM" id="Phobius"/>
    </source>
</evidence>
<proteinExistence type="predicted"/>
<keyword evidence="3" id="KW-1185">Reference proteome</keyword>
<reference evidence="2" key="1">
    <citation type="submission" date="2020-09" db="EMBL/GenBank/DDBJ databases">
        <title>Leviviricetes taxonomy.</title>
        <authorList>
            <person name="Stockdale S.R."/>
            <person name="Callanan J."/>
            <person name="Adriaenssens E.M."/>
            <person name="Kuhn J.H."/>
            <person name="Rumnieks J."/>
            <person name="Shkoporov A."/>
            <person name="Draper L.A."/>
            <person name="Ross P."/>
            <person name="Hill C."/>
        </authorList>
    </citation>
    <scope>NUCLEOTIDE SEQUENCE</scope>
</reference>
<keyword evidence="1" id="KW-1133">Transmembrane helix</keyword>
<evidence type="ECO:0000313" key="2">
    <source>
        <dbReference type="EMBL" id="DAD49964.1"/>
    </source>
</evidence>
<name>A0A8S5KXT2_9VIRU</name>
<dbReference type="Proteomes" id="UP000682045">
    <property type="component" value="Segment"/>
</dbReference>
<dbReference type="RefSeq" id="YP_010768771.1">
    <property type="nucleotide sequence ID" value="NC_073786.1"/>
</dbReference>
<keyword evidence="1" id="KW-0812">Transmembrane</keyword>
<dbReference type="KEGG" id="vg:80396957"/>
<gene>
    <name evidence="2" type="primary">Esthiorhiza.2_46_4</name>
</gene>
<evidence type="ECO:0000313" key="3">
    <source>
        <dbReference type="Proteomes" id="UP000682045"/>
    </source>
</evidence>
<dbReference type="GeneID" id="80396957"/>
<protein>
    <submittedName>
        <fullName evidence="2">Uncharacterized protein</fullName>
    </submittedName>
</protein>